<dbReference type="GeneID" id="31507974"/>
<protein>
    <submittedName>
        <fullName evidence="7">Serine/threonine protein kinase, bacterial</fullName>
    </submittedName>
</protein>
<evidence type="ECO:0000313" key="7">
    <source>
        <dbReference type="EMBL" id="AIA33808.1"/>
    </source>
</evidence>
<dbReference type="AlphaFoldDB" id="A0A059Y3P6"/>
<dbReference type="GO" id="GO:0005524">
    <property type="term" value="F:ATP binding"/>
    <property type="evidence" value="ECO:0007669"/>
    <property type="project" value="UniProtKB-UniRule"/>
</dbReference>
<keyword evidence="5" id="KW-1133">Transmembrane helix</keyword>
<dbReference type="PANTHER" id="PTHR45832:SF22">
    <property type="entry name" value="SERINE_THREONINE-PROTEIN KINASE SAMKA-RELATED"/>
    <property type="match status" value="1"/>
</dbReference>
<evidence type="ECO:0000313" key="8">
    <source>
        <dbReference type="Proteomes" id="UP000027182"/>
    </source>
</evidence>
<dbReference type="Proteomes" id="UP000027182">
    <property type="component" value="Chromosome"/>
</dbReference>
<dbReference type="PATRIC" id="fig|1316930.3.peg.229"/>
<comment type="similarity">
    <text evidence="1">Belongs to the protein kinase superfamily. STE Ser/Thr protein kinase family. STE20 subfamily.</text>
</comment>
<dbReference type="CDD" id="cd14014">
    <property type="entry name" value="STKc_PknB_like"/>
    <property type="match status" value="1"/>
</dbReference>
<accession>A0A059Y3P6</accession>
<dbReference type="PROSITE" id="PS50011">
    <property type="entry name" value="PROTEIN_KINASE_DOM"/>
    <property type="match status" value="1"/>
</dbReference>
<dbReference type="InterPro" id="IPR011009">
    <property type="entry name" value="Kinase-like_dom_sf"/>
</dbReference>
<dbReference type="InterPro" id="IPR051931">
    <property type="entry name" value="PAK3-like"/>
</dbReference>
<dbReference type="InterPro" id="IPR000719">
    <property type="entry name" value="Prot_kinase_dom"/>
</dbReference>
<reference evidence="7 8" key="1">
    <citation type="submission" date="2013-04" db="EMBL/GenBank/DDBJ databases">
        <authorList>
            <person name="Lin L."/>
            <person name="Zeng Z."/>
            <person name="Xie J."/>
            <person name="Luo L."/>
            <person name="Yang Z."/>
            <person name="Liang W."/>
            <person name="Lin H."/>
            <person name="Dong C."/>
            <person name="Sun Y."/>
        </authorList>
    </citation>
    <scope>NUCLEOTIDE SEQUENCE [LARGE SCALE GENOMIC DNA]</scope>
    <source>
        <strain evidence="7 8">CQ-W70</strain>
    </source>
</reference>
<organism evidence="7 8">
    <name type="scientific">Mycoplasmopsis bovis CQ-W70</name>
    <dbReference type="NCBI Taxonomy" id="1316930"/>
    <lineage>
        <taxon>Bacteria</taxon>
        <taxon>Bacillati</taxon>
        <taxon>Mycoplasmatota</taxon>
        <taxon>Mycoplasmoidales</taxon>
        <taxon>Metamycoplasmataceae</taxon>
        <taxon>Mycoplasmopsis</taxon>
    </lineage>
</organism>
<evidence type="ECO:0000256" key="1">
    <source>
        <dbReference type="ARBA" id="ARBA00008874"/>
    </source>
</evidence>
<sequence length="332" mass="37850">MIIPSSSRVFKKYKVLSKIGEGGFSQVFKVQLLNSDTSANEVYALKYFLIRPESDKEVAINRFKQEIAILQKVKSDYFPYYIESYVGDDEQYVIMEYIDGKSLRELIKKNGSIIPTSAINYVRQICEAMQELHSNNIIHRDIKSNNIIVTSRNHIKILDFGLSLDPDSQRFTQASKVVGSVYYMAPELCRSDNEPTKKTDIYAIGILLYEMLTGKYPIEGKKANETLTLQKTMPMPKLTDKIETSQALENVIIKATAKDPFFRYSSAWEMAEDLKTALSEKRIFEKPIDSKRMKTKKTFTEIVNSKGFLVAMLIIFSLIILAVIVAIVVLSI</sequence>
<evidence type="ECO:0000256" key="3">
    <source>
        <dbReference type="ARBA" id="ARBA00022840"/>
    </source>
</evidence>
<dbReference type="SUPFAM" id="SSF56112">
    <property type="entry name" value="Protein kinase-like (PK-like)"/>
    <property type="match status" value="1"/>
</dbReference>
<dbReference type="InterPro" id="IPR017441">
    <property type="entry name" value="Protein_kinase_ATP_BS"/>
</dbReference>
<dbReference type="PROSITE" id="PS00107">
    <property type="entry name" value="PROTEIN_KINASE_ATP"/>
    <property type="match status" value="1"/>
</dbReference>
<dbReference type="PROSITE" id="PS00108">
    <property type="entry name" value="PROTEIN_KINASE_ST"/>
    <property type="match status" value="1"/>
</dbReference>
<dbReference type="InterPro" id="IPR008271">
    <property type="entry name" value="Ser/Thr_kinase_AS"/>
</dbReference>
<dbReference type="SMART" id="SM00220">
    <property type="entry name" value="S_TKc"/>
    <property type="match status" value="1"/>
</dbReference>
<keyword evidence="3 4" id="KW-0067">ATP-binding</keyword>
<dbReference type="PANTHER" id="PTHR45832">
    <property type="entry name" value="SERINE/THREONINE-PROTEIN KINASE SAMKA-RELATED-RELATED"/>
    <property type="match status" value="1"/>
</dbReference>
<evidence type="ECO:0000256" key="5">
    <source>
        <dbReference type="SAM" id="Phobius"/>
    </source>
</evidence>
<keyword evidence="7" id="KW-0808">Transferase</keyword>
<feature type="transmembrane region" description="Helical" evidence="5">
    <location>
        <begin position="308"/>
        <end position="330"/>
    </location>
</feature>
<keyword evidence="5" id="KW-0472">Membrane</keyword>
<keyword evidence="2 4" id="KW-0547">Nucleotide-binding</keyword>
<dbReference type="Pfam" id="PF00069">
    <property type="entry name" value="Pkinase"/>
    <property type="match status" value="1"/>
</dbReference>
<dbReference type="RefSeq" id="WP_013456514.1">
    <property type="nucleotide sequence ID" value="NZ_CP005933.1"/>
</dbReference>
<evidence type="ECO:0000256" key="2">
    <source>
        <dbReference type="ARBA" id="ARBA00022741"/>
    </source>
</evidence>
<evidence type="ECO:0000256" key="4">
    <source>
        <dbReference type="PROSITE-ProRule" id="PRU10141"/>
    </source>
</evidence>
<gene>
    <name evidence="7" type="ORF">K668_01100</name>
</gene>
<dbReference type="GO" id="GO:0004674">
    <property type="term" value="F:protein serine/threonine kinase activity"/>
    <property type="evidence" value="ECO:0007669"/>
    <property type="project" value="UniProtKB-KW"/>
</dbReference>
<dbReference type="Gene3D" id="1.10.510.10">
    <property type="entry name" value="Transferase(Phosphotransferase) domain 1"/>
    <property type="match status" value="1"/>
</dbReference>
<dbReference type="EMBL" id="CP005933">
    <property type="protein sequence ID" value="AIA33808.1"/>
    <property type="molecule type" value="Genomic_DNA"/>
</dbReference>
<dbReference type="HOGENOM" id="CLU_000288_63_44_14"/>
<feature type="domain" description="Protein kinase" evidence="6">
    <location>
        <begin position="13"/>
        <end position="278"/>
    </location>
</feature>
<name>A0A059Y3P6_MYCBV</name>
<proteinExistence type="inferred from homology"/>
<dbReference type="KEGG" id="mbq:K668_01100"/>
<keyword evidence="5" id="KW-0812">Transmembrane</keyword>
<evidence type="ECO:0000259" key="6">
    <source>
        <dbReference type="PROSITE" id="PS50011"/>
    </source>
</evidence>
<keyword evidence="7" id="KW-0418">Kinase</keyword>
<keyword evidence="7" id="KW-0723">Serine/threonine-protein kinase</keyword>
<feature type="binding site" evidence="4">
    <location>
        <position position="46"/>
    </location>
    <ligand>
        <name>ATP</name>
        <dbReference type="ChEBI" id="CHEBI:30616"/>
    </ligand>
</feature>